<keyword evidence="4" id="KW-1185">Reference proteome</keyword>
<protein>
    <submittedName>
        <fullName evidence="3">Uncharacterized protein</fullName>
    </submittedName>
</protein>
<organism evidence="3 4">
    <name type="scientific">Pleodorina starrii</name>
    <dbReference type="NCBI Taxonomy" id="330485"/>
    <lineage>
        <taxon>Eukaryota</taxon>
        <taxon>Viridiplantae</taxon>
        <taxon>Chlorophyta</taxon>
        <taxon>core chlorophytes</taxon>
        <taxon>Chlorophyceae</taxon>
        <taxon>CS clade</taxon>
        <taxon>Chlamydomonadales</taxon>
        <taxon>Volvocaceae</taxon>
        <taxon>Pleodorina</taxon>
    </lineage>
</organism>
<keyword evidence="2" id="KW-1133">Transmembrane helix</keyword>
<evidence type="ECO:0000313" key="4">
    <source>
        <dbReference type="Proteomes" id="UP001165080"/>
    </source>
</evidence>
<gene>
    <name evidence="3" type="primary">PLESTB004315</name>
    <name evidence="3" type="ORF">PLESTB_000854800</name>
</gene>
<sequence>MYVCGRGAAVATSLVRLDGRGWGWMTLVSRDCIAAPAAWAEGRDGLGQGQAGQVGRQAGRRPRPPCSGSFICIISASPQQQQVARDSWMVQPDGASLCSRLQAAISSRMSLNVLLCVALCVFVCVRVSVFGFWRGGGGGGGGGGGSRVFVWDFVTWGGLGLPLAGPRGSRGSPALPIRALHPVPDCAPRRVVASTAPQRQQQPHDGDWWRGGPGRWGGGPGRGAARRGECSVHGSSTCRHCFSPAAAWKVCGPAFPSAAVQCSAVKRESEVGGGEGARSGSRALRKSSNVGTALQPPGAGDGDGYGNWRWGWGPGAEVGCRPGRGWQVGSSSRCCDKGGRVESFVWVRVYVCVGGVGRGAG</sequence>
<feature type="region of interest" description="Disordered" evidence="1">
    <location>
        <begin position="192"/>
        <end position="229"/>
    </location>
</feature>
<evidence type="ECO:0000313" key="3">
    <source>
        <dbReference type="EMBL" id="GLC54353.1"/>
    </source>
</evidence>
<name>A0A9W6BLY6_9CHLO</name>
<feature type="compositionally biased region" description="Gly residues" evidence="1">
    <location>
        <begin position="209"/>
        <end position="222"/>
    </location>
</feature>
<keyword evidence="2" id="KW-0472">Membrane</keyword>
<dbReference type="EMBL" id="BRXU01000010">
    <property type="protein sequence ID" value="GLC54353.1"/>
    <property type="molecule type" value="Genomic_DNA"/>
</dbReference>
<feature type="transmembrane region" description="Helical" evidence="2">
    <location>
        <begin position="109"/>
        <end position="133"/>
    </location>
</feature>
<dbReference type="AlphaFoldDB" id="A0A9W6BLY6"/>
<dbReference type="Proteomes" id="UP001165080">
    <property type="component" value="Unassembled WGS sequence"/>
</dbReference>
<proteinExistence type="predicted"/>
<reference evidence="3 4" key="1">
    <citation type="journal article" date="2023" name="Commun. Biol.">
        <title>Reorganization of the ancestral sex-determining regions during the evolution of trioecy in Pleodorina starrii.</title>
        <authorList>
            <person name="Takahashi K."/>
            <person name="Suzuki S."/>
            <person name="Kawai-Toyooka H."/>
            <person name="Yamamoto K."/>
            <person name="Hamaji T."/>
            <person name="Ootsuki R."/>
            <person name="Yamaguchi H."/>
            <person name="Kawachi M."/>
            <person name="Higashiyama T."/>
            <person name="Nozaki H."/>
        </authorList>
    </citation>
    <scope>NUCLEOTIDE SEQUENCE [LARGE SCALE GENOMIC DNA]</scope>
    <source>
        <strain evidence="3 4">NIES-4479</strain>
    </source>
</reference>
<keyword evidence="2" id="KW-0812">Transmembrane</keyword>
<feature type="region of interest" description="Disordered" evidence="1">
    <location>
        <begin position="270"/>
        <end position="307"/>
    </location>
</feature>
<comment type="caution">
    <text evidence="3">The sequence shown here is derived from an EMBL/GenBank/DDBJ whole genome shotgun (WGS) entry which is preliminary data.</text>
</comment>
<evidence type="ECO:0000256" key="2">
    <source>
        <dbReference type="SAM" id="Phobius"/>
    </source>
</evidence>
<evidence type="ECO:0000256" key="1">
    <source>
        <dbReference type="SAM" id="MobiDB-lite"/>
    </source>
</evidence>
<accession>A0A9W6BLY6</accession>